<dbReference type="EMBL" id="SIHI01000056">
    <property type="protein sequence ID" value="TWT40076.1"/>
    <property type="molecule type" value="Genomic_DNA"/>
</dbReference>
<comment type="caution">
    <text evidence="1">The sequence shown here is derived from an EMBL/GenBank/DDBJ whole genome shotgun (WGS) entry which is preliminary data.</text>
</comment>
<keyword evidence="2" id="KW-1185">Reference proteome</keyword>
<dbReference type="Proteomes" id="UP000317243">
    <property type="component" value="Unassembled WGS sequence"/>
</dbReference>
<reference evidence="1 2" key="1">
    <citation type="submission" date="2019-02" db="EMBL/GenBank/DDBJ databases">
        <title>Deep-cultivation of Planctomycetes and their phenomic and genomic characterization uncovers novel biology.</title>
        <authorList>
            <person name="Wiegand S."/>
            <person name="Jogler M."/>
            <person name="Boedeker C."/>
            <person name="Pinto D."/>
            <person name="Vollmers J."/>
            <person name="Rivas-Marin E."/>
            <person name="Kohn T."/>
            <person name="Peeters S.H."/>
            <person name="Heuer A."/>
            <person name="Rast P."/>
            <person name="Oberbeckmann S."/>
            <person name="Bunk B."/>
            <person name="Jeske O."/>
            <person name="Meyerdierks A."/>
            <person name="Storesund J.E."/>
            <person name="Kallscheuer N."/>
            <person name="Luecker S."/>
            <person name="Lage O.M."/>
            <person name="Pohl T."/>
            <person name="Merkel B.J."/>
            <person name="Hornburger P."/>
            <person name="Mueller R.-W."/>
            <person name="Bruemmer F."/>
            <person name="Labrenz M."/>
            <person name="Spormann A.M."/>
            <person name="Op Den Camp H."/>
            <person name="Overmann J."/>
            <person name="Amann R."/>
            <person name="Jetten M.S.M."/>
            <person name="Mascher T."/>
            <person name="Medema M.H."/>
            <person name="Devos D.P."/>
            <person name="Kaster A.-K."/>
            <person name="Ovreas L."/>
            <person name="Rohde M."/>
            <person name="Galperin M.Y."/>
            <person name="Jogler C."/>
        </authorList>
    </citation>
    <scope>NUCLEOTIDE SEQUENCE [LARGE SCALE GENOMIC DNA]</scope>
    <source>
        <strain evidence="1 2">KOR42</strain>
    </source>
</reference>
<dbReference type="AlphaFoldDB" id="A0A5C5VN39"/>
<proteinExistence type="predicted"/>
<accession>A0A5C5VN39</accession>
<sequence length="243" mass="27369">MKKVGFILRSERICDRGTECERHTGPGRGGGVAQERHLEAIRFRQCCGDVTIHDKQVISRLSQSDRADFAAGIVDQFAEDNVPCRIVEGPGSGIVVKCVRSLEVKLVSGGRRELKEIVQIAFRPWHVPGERAADRQRFVFSASNSMQLELERHRVQSRIEDAELIVAWIESLKPFCQCGCGAIRQSPFTSQIAGDIDEEIGRLSQVEIVATNSIRIGNRVVQFSPSQRPNRFKILDRCHLYRD</sequence>
<organism evidence="1 2">
    <name type="scientific">Thalassoglobus neptunius</name>
    <dbReference type="NCBI Taxonomy" id="1938619"/>
    <lineage>
        <taxon>Bacteria</taxon>
        <taxon>Pseudomonadati</taxon>
        <taxon>Planctomycetota</taxon>
        <taxon>Planctomycetia</taxon>
        <taxon>Planctomycetales</taxon>
        <taxon>Planctomycetaceae</taxon>
        <taxon>Thalassoglobus</taxon>
    </lineage>
</organism>
<protein>
    <submittedName>
        <fullName evidence="1">Uncharacterized protein</fullName>
    </submittedName>
</protein>
<gene>
    <name evidence="1" type="ORF">KOR42_50110</name>
</gene>
<evidence type="ECO:0000313" key="1">
    <source>
        <dbReference type="EMBL" id="TWT40076.1"/>
    </source>
</evidence>
<name>A0A5C5VN39_9PLAN</name>
<evidence type="ECO:0000313" key="2">
    <source>
        <dbReference type="Proteomes" id="UP000317243"/>
    </source>
</evidence>